<dbReference type="Proteomes" id="UP000000768">
    <property type="component" value="Chromosome 10"/>
</dbReference>
<evidence type="ECO:0000313" key="2">
    <source>
        <dbReference type="Proteomes" id="UP000000768"/>
    </source>
</evidence>
<gene>
    <name evidence="1" type="ORF">SORBI_3010G057250</name>
</gene>
<dbReference type="AlphaFoldDB" id="A0A1W0VRM1"/>
<dbReference type="Gramene" id="OQU75926">
    <property type="protein sequence ID" value="OQU75926"/>
    <property type="gene ID" value="SORBI_3010G057250"/>
</dbReference>
<dbReference type="InParanoid" id="A0A1W0VRM1"/>
<evidence type="ECO:0000313" key="1">
    <source>
        <dbReference type="EMBL" id="OQU75926.1"/>
    </source>
</evidence>
<organism evidence="1 2">
    <name type="scientific">Sorghum bicolor</name>
    <name type="common">Sorghum</name>
    <name type="synonym">Sorghum vulgare</name>
    <dbReference type="NCBI Taxonomy" id="4558"/>
    <lineage>
        <taxon>Eukaryota</taxon>
        <taxon>Viridiplantae</taxon>
        <taxon>Streptophyta</taxon>
        <taxon>Embryophyta</taxon>
        <taxon>Tracheophyta</taxon>
        <taxon>Spermatophyta</taxon>
        <taxon>Magnoliopsida</taxon>
        <taxon>Liliopsida</taxon>
        <taxon>Poales</taxon>
        <taxon>Poaceae</taxon>
        <taxon>PACMAD clade</taxon>
        <taxon>Panicoideae</taxon>
        <taxon>Andropogonodae</taxon>
        <taxon>Andropogoneae</taxon>
        <taxon>Sorghinae</taxon>
        <taxon>Sorghum</taxon>
    </lineage>
</organism>
<keyword evidence="2" id="KW-1185">Reference proteome</keyword>
<reference evidence="2" key="2">
    <citation type="journal article" date="2018" name="Plant J.">
        <title>The Sorghum bicolor reference genome: improved assembly, gene annotations, a transcriptome atlas, and signatures of genome organization.</title>
        <authorList>
            <person name="McCormick R.F."/>
            <person name="Truong S.K."/>
            <person name="Sreedasyam A."/>
            <person name="Jenkins J."/>
            <person name="Shu S."/>
            <person name="Sims D."/>
            <person name="Kennedy M."/>
            <person name="Amirebrahimi M."/>
            <person name="Weers B.D."/>
            <person name="McKinley B."/>
            <person name="Mattison A."/>
            <person name="Morishige D.T."/>
            <person name="Grimwood J."/>
            <person name="Schmutz J."/>
            <person name="Mullet J.E."/>
        </authorList>
    </citation>
    <scope>NUCLEOTIDE SEQUENCE [LARGE SCALE GENOMIC DNA]</scope>
    <source>
        <strain evidence="2">cv. BTx623</strain>
    </source>
</reference>
<reference evidence="1 2" key="1">
    <citation type="journal article" date="2009" name="Nature">
        <title>The Sorghum bicolor genome and the diversification of grasses.</title>
        <authorList>
            <person name="Paterson A.H."/>
            <person name="Bowers J.E."/>
            <person name="Bruggmann R."/>
            <person name="Dubchak I."/>
            <person name="Grimwood J."/>
            <person name="Gundlach H."/>
            <person name="Haberer G."/>
            <person name="Hellsten U."/>
            <person name="Mitros T."/>
            <person name="Poliakov A."/>
            <person name="Schmutz J."/>
            <person name="Spannagl M."/>
            <person name="Tang H."/>
            <person name="Wang X."/>
            <person name="Wicker T."/>
            <person name="Bharti A.K."/>
            <person name="Chapman J."/>
            <person name="Feltus F.A."/>
            <person name="Gowik U."/>
            <person name="Grigoriev I.V."/>
            <person name="Lyons E."/>
            <person name="Maher C.A."/>
            <person name="Martis M."/>
            <person name="Narechania A."/>
            <person name="Otillar R.P."/>
            <person name="Penning B.W."/>
            <person name="Salamov A.A."/>
            <person name="Wang Y."/>
            <person name="Zhang L."/>
            <person name="Carpita N.C."/>
            <person name="Freeling M."/>
            <person name="Gingle A.R."/>
            <person name="Hash C.T."/>
            <person name="Keller B."/>
            <person name="Klein P."/>
            <person name="Kresovich S."/>
            <person name="McCann M.C."/>
            <person name="Ming R."/>
            <person name="Peterson D.G."/>
            <person name="Mehboob-ur-Rahman"/>
            <person name="Ware D."/>
            <person name="Westhoff P."/>
            <person name="Mayer K.F."/>
            <person name="Messing J."/>
            <person name="Rokhsar D.S."/>
        </authorList>
    </citation>
    <scope>NUCLEOTIDE SEQUENCE [LARGE SCALE GENOMIC DNA]</scope>
    <source>
        <strain evidence="2">cv. BTx623</strain>
    </source>
</reference>
<proteinExistence type="predicted"/>
<protein>
    <submittedName>
        <fullName evidence="1">Uncharacterized protein</fullName>
    </submittedName>
</protein>
<dbReference type="EMBL" id="CM000769">
    <property type="protein sequence ID" value="OQU75926.1"/>
    <property type="molecule type" value="Genomic_DNA"/>
</dbReference>
<name>A0A1W0VRM1_SORBI</name>
<sequence length="163" mass="18216">MVDPAARARAQKVSRNGLAYLVCFRQRSEGLQCAHHLQHDAWIASSDRIRKNPRFGFDRSKLSRHADCLPEGDGRSGVAPEPVKFGRSINLTISIRAARELDVCMPALTLILRFSSRACPGMPCDARARRACVHAPLRVRGRPAGRWQNGVRARPVRRRADRG</sequence>
<accession>A0A1W0VRM1</accession>